<dbReference type="CDD" id="cd00054">
    <property type="entry name" value="EGF_CA"/>
    <property type="match status" value="1"/>
</dbReference>
<protein>
    <submittedName>
        <fullName evidence="9">Neurogenic locus notch homolog protein 3-like isoform X1</fullName>
    </submittedName>
</protein>
<dbReference type="Gene3D" id="2.10.25.10">
    <property type="entry name" value="Laminin"/>
    <property type="match status" value="3"/>
</dbReference>
<dbReference type="AlphaFoldDB" id="A0AAJ7X6A7"/>
<dbReference type="PANTHER" id="PTHR11219:SF70">
    <property type="entry name" value="EGF-LIKE DOMAIN-CONTAINING PROTEIN"/>
    <property type="match status" value="1"/>
</dbReference>
<evidence type="ECO:0000256" key="4">
    <source>
        <dbReference type="PROSITE-ProRule" id="PRU00076"/>
    </source>
</evidence>
<evidence type="ECO:0000256" key="6">
    <source>
        <dbReference type="SAM" id="Phobius"/>
    </source>
</evidence>
<feature type="domain" description="EGF-like" evidence="7">
    <location>
        <begin position="65"/>
        <end position="97"/>
    </location>
</feature>
<evidence type="ECO:0000256" key="2">
    <source>
        <dbReference type="ARBA" id="ARBA00022737"/>
    </source>
</evidence>
<dbReference type="PROSITE" id="PS50026">
    <property type="entry name" value="EGF_3"/>
    <property type="match status" value="2"/>
</dbReference>
<dbReference type="InterPro" id="IPR000742">
    <property type="entry name" value="EGF"/>
</dbReference>
<comment type="caution">
    <text evidence="4">Lacks conserved residue(s) required for the propagation of feature annotation.</text>
</comment>
<keyword evidence="6" id="KW-1133">Transmembrane helix</keyword>
<evidence type="ECO:0000313" key="9">
    <source>
        <dbReference type="RefSeq" id="XP_032823114.1"/>
    </source>
</evidence>
<evidence type="ECO:0000259" key="7">
    <source>
        <dbReference type="PROSITE" id="PS50026"/>
    </source>
</evidence>
<feature type="domain" description="EGF-like" evidence="7">
    <location>
        <begin position="129"/>
        <end position="164"/>
    </location>
</feature>
<keyword evidence="3 4" id="KW-1015">Disulfide bond</keyword>
<dbReference type="SMART" id="SM00181">
    <property type="entry name" value="EGF"/>
    <property type="match status" value="3"/>
</dbReference>
<evidence type="ECO:0000256" key="5">
    <source>
        <dbReference type="SAM" id="MobiDB-lite"/>
    </source>
</evidence>
<evidence type="ECO:0000256" key="3">
    <source>
        <dbReference type="ARBA" id="ARBA00023157"/>
    </source>
</evidence>
<keyword evidence="6" id="KW-0472">Membrane</keyword>
<feature type="disulfide bond" evidence="4">
    <location>
        <begin position="87"/>
        <end position="96"/>
    </location>
</feature>
<reference evidence="9" key="1">
    <citation type="submission" date="2025-08" db="UniProtKB">
        <authorList>
            <consortium name="RefSeq"/>
        </authorList>
    </citation>
    <scope>IDENTIFICATION</scope>
    <source>
        <tissue evidence="9">Sperm</tissue>
    </source>
</reference>
<evidence type="ECO:0000313" key="8">
    <source>
        <dbReference type="Proteomes" id="UP001318040"/>
    </source>
</evidence>
<dbReference type="InterPro" id="IPR013032">
    <property type="entry name" value="EGF-like_CS"/>
</dbReference>
<evidence type="ECO:0000256" key="1">
    <source>
        <dbReference type="ARBA" id="ARBA00022536"/>
    </source>
</evidence>
<feature type="compositionally biased region" description="Polar residues" evidence="5">
    <location>
        <begin position="246"/>
        <end position="257"/>
    </location>
</feature>
<dbReference type="PANTHER" id="PTHR11219">
    <property type="entry name" value="TENEURIN AND N-ACETYLGLUCOSAMINE-1-PHOSPHODIESTER ALPHA-N-ACETYLGLUCOSAMINIDASE"/>
    <property type="match status" value="1"/>
</dbReference>
<organism evidence="8 9">
    <name type="scientific">Petromyzon marinus</name>
    <name type="common">Sea lamprey</name>
    <dbReference type="NCBI Taxonomy" id="7757"/>
    <lineage>
        <taxon>Eukaryota</taxon>
        <taxon>Metazoa</taxon>
        <taxon>Chordata</taxon>
        <taxon>Craniata</taxon>
        <taxon>Vertebrata</taxon>
        <taxon>Cyclostomata</taxon>
        <taxon>Hyperoartia</taxon>
        <taxon>Petromyzontiformes</taxon>
        <taxon>Petromyzontidae</taxon>
        <taxon>Petromyzon</taxon>
    </lineage>
</organism>
<feature type="compositionally biased region" description="Pro residues" evidence="5">
    <location>
        <begin position="234"/>
        <end position="244"/>
    </location>
</feature>
<dbReference type="PROSITE" id="PS01186">
    <property type="entry name" value="EGF_2"/>
    <property type="match status" value="2"/>
</dbReference>
<feature type="transmembrane region" description="Helical" evidence="6">
    <location>
        <begin position="23"/>
        <end position="45"/>
    </location>
</feature>
<gene>
    <name evidence="9" type="primary">LOC116949662</name>
</gene>
<dbReference type="RefSeq" id="XP_032823114.1">
    <property type="nucleotide sequence ID" value="XM_032967223.1"/>
</dbReference>
<proteinExistence type="predicted"/>
<dbReference type="KEGG" id="pmrn:116949662"/>
<dbReference type="Proteomes" id="UP001318040">
    <property type="component" value="Chromosome 2"/>
</dbReference>
<dbReference type="PROSITE" id="PS00022">
    <property type="entry name" value="EGF_1"/>
    <property type="match status" value="2"/>
</dbReference>
<dbReference type="InterPro" id="IPR051216">
    <property type="entry name" value="Teneurin"/>
</dbReference>
<feature type="disulfide bond" evidence="4">
    <location>
        <begin position="154"/>
        <end position="163"/>
    </location>
</feature>
<sequence length="257" mass="27457">MSPSCRSPRGAAALSPVTLTPPLPLLVVVMMVVVLPLATVAASAGSDASPRAAARGVSLPFVFDPRARCEPPCLHHGLCIRNDTCFCGKGFEGERCQFAQCYPKCKNNGQCLRPGKCRCLPGYGGRYCHKAVCEGGCLNGGECVPVHASVKCSCKSGWVGTRCQDGLPQRWQLRDPGHLQLPPWLGGRRVPHGCLRQTVPQRRQVRGSGKVPLPLTPRRPSVRRSAQGVRSLEGPPPPPPPPSHRGPTSSASSRVLQ</sequence>
<dbReference type="SUPFAM" id="SSF57196">
    <property type="entry name" value="EGF/Laminin"/>
    <property type="match status" value="1"/>
</dbReference>
<keyword evidence="2" id="KW-0677">Repeat</keyword>
<feature type="region of interest" description="Disordered" evidence="5">
    <location>
        <begin position="201"/>
        <end position="257"/>
    </location>
</feature>
<dbReference type="GO" id="GO:0008045">
    <property type="term" value="P:motor neuron axon guidance"/>
    <property type="evidence" value="ECO:0007669"/>
    <property type="project" value="TreeGrafter"/>
</dbReference>
<keyword evidence="8" id="KW-1185">Reference proteome</keyword>
<keyword evidence="1 4" id="KW-0245">EGF-like domain</keyword>
<name>A0AAJ7X6A7_PETMA</name>
<accession>A0AAJ7X6A7</accession>
<feature type="disulfide bond" evidence="4">
    <location>
        <begin position="133"/>
        <end position="143"/>
    </location>
</feature>
<keyword evidence="6" id="KW-0812">Transmembrane</keyword>
<feature type="disulfide bond" evidence="4">
    <location>
        <begin position="69"/>
        <end position="79"/>
    </location>
</feature>
<dbReference type="Pfam" id="PF12661">
    <property type="entry name" value="hEGF"/>
    <property type="match status" value="2"/>
</dbReference>